<dbReference type="InterPro" id="IPR036875">
    <property type="entry name" value="Znf_CCHC_sf"/>
</dbReference>
<gene>
    <name evidence="2" type="ORF">AYI70_g1372</name>
</gene>
<organism evidence="2 3">
    <name type="scientific">Smittium culicis</name>
    <dbReference type="NCBI Taxonomy" id="133412"/>
    <lineage>
        <taxon>Eukaryota</taxon>
        <taxon>Fungi</taxon>
        <taxon>Fungi incertae sedis</taxon>
        <taxon>Zoopagomycota</taxon>
        <taxon>Kickxellomycotina</taxon>
        <taxon>Harpellomycetes</taxon>
        <taxon>Harpellales</taxon>
        <taxon>Legeriomycetaceae</taxon>
        <taxon>Smittium</taxon>
    </lineage>
</organism>
<evidence type="ECO:0000313" key="2">
    <source>
        <dbReference type="EMBL" id="OMJ24754.1"/>
    </source>
</evidence>
<feature type="compositionally biased region" description="Low complexity" evidence="1">
    <location>
        <begin position="301"/>
        <end position="311"/>
    </location>
</feature>
<dbReference type="OrthoDB" id="1428542at2759"/>
<dbReference type="SUPFAM" id="SSF57756">
    <property type="entry name" value="Retrovirus zinc finger-like domains"/>
    <property type="match status" value="1"/>
</dbReference>
<name>A0A1R1YCV1_9FUNG</name>
<feature type="compositionally biased region" description="Polar residues" evidence="1">
    <location>
        <begin position="385"/>
        <end position="397"/>
    </location>
</feature>
<feature type="region of interest" description="Disordered" evidence="1">
    <location>
        <begin position="350"/>
        <end position="404"/>
    </location>
</feature>
<feature type="compositionally biased region" description="Acidic residues" evidence="1">
    <location>
        <begin position="371"/>
        <end position="380"/>
    </location>
</feature>
<evidence type="ECO:0000313" key="3">
    <source>
        <dbReference type="Proteomes" id="UP000187283"/>
    </source>
</evidence>
<dbReference type="EMBL" id="LSSN01000285">
    <property type="protein sequence ID" value="OMJ24754.1"/>
    <property type="molecule type" value="Genomic_DNA"/>
</dbReference>
<accession>A0A1R1YCV1</accession>
<dbReference type="GO" id="GO:0008270">
    <property type="term" value="F:zinc ion binding"/>
    <property type="evidence" value="ECO:0007669"/>
    <property type="project" value="InterPro"/>
</dbReference>
<feature type="region of interest" description="Disordered" evidence="1">
    <location>
        <begin position="283"/>
        <end position="315"/>
    </location>
</feature>
<dbReference type="AlphaFoldDB" id="A0A1R1YCV1"/>
<reference evidence="2 3" key="1">
    <citation type="submission" date="2017-01" db="EMBL/GenBank/DDBJ databases">
        <authorList>
            <person name="Mah S.A."/>
            <person name="Swanson W.J."/>
            <person name="Moy G.W."/>
            <person name="Vacquier V.D."/>
        </authorList>
    </citation>
    <scope>NUCLEOTIDE SEQUENCE [LARGE SCALE GENOMIC DNA]</scope>
    <source>
        <strain evidence="2 3">GSMNP</strain>
    </source>
</reference>
<dbReference type="GO" id="GO:0003676">
    <property type="term" value="F:nucleic acid binding"/>
    <property type="evidence" value="ECO:0007669"/>
    <property type="project" value="InterPro"/>
</dbReference>
<evidence type="ECO:0008006" key="4">
    <source>
        <dbReference type="Google" id="ProtNLM"/>
    </source>
</evidence>
<comment type="caution">
    <text evidence="2">The sequence shown here is derived from an EMBL/GenBank/DDBJ whole genome shotgun (WGS) entry which is preliminary data.</text>
</comment>
<protein>
    <recommendedName>
        <fullName evidence="4">CCHC-type domain-containing protein</fullName>
    </recommendedName>
</protein>
<feature type="compositionally biased region" description="Polar residues" evidence="1">
    <location>
        <begin position="351"/>
        <end position="367"/>
    </location>
</feature>
<proteinExistence type="predicted"/>
<dbReference type="Proteomes" id="UP000187283">
    <property type="component" value="Unassembled WGS sequence"/>
</dbReference>
<evidence type="ECO:0000256" key="1">
    <source>
        <dbReference type="SAM" id="MobiDB-lite"/>
    </source>
</evidence>
<keyword evidence="3" id="KW-1185">Reference proteome</keyword>
<sequence length="463" mass="51847">MVIRKPVKRARTLFSDVVKGNDHQYLSNKVQNSCVADYPMGNSQHRLNHDPRSQLNIKKMQKSSAKKIHAGRKGNLTDMSMYKEVSIKHMLFGGEMTCLKKFCTGGSDMKVGCSWAQFKGNHIDALEVIFSALKDVSYIRQDDHRAGTTYMIFNSIKDASNLMSTKLVYNEKPIDLYQTVKIEEDITVVNIPNFRDRRFDNNQYLPYGIKVLVKKNNMDVDLPSFLDHENGKINIFYEGCKEACSYCKEAGHWKSECHKIKKNQIKKNARENMQKLKFSFNSSNAEAPPVSAAPQTDDSKSVISEAQSSSKSVEKSKIINDTEVSTNDEAATAKTGTINLLRGTVDLKKPSASSLNDAVMPPSSNEKVSLDDDTESDGSDDDNHQPNIKRTAKSTINSDDFSDISVDSDMSSPMEIKKEFISPNLSPNNESDGYIPPSAHALMAAKARIGKISDQEFKNMYRM</sequence>